<proteinExistence type="predicted"/>
<dbReference type="RefSeq" id="XP_026678139.1">
    <property type="nucleotide sequence ID" value="XM_026822338.1"/>
</dbReference>
<reference evidence="4" key="1">
    <citation type="submission" date="2025-08" db="UniProtKB">
        <authorList>
            <consortium name="RefSeq"/>
        </authorList>
    </citation>
    <scope>IDENTIFICATION</scope>
</reference>
<dbReference type="GeneID" id="103507502"/>
<evidence type="ECO:0000256" key="2">
    <source>
        <dbReference type="SAM" id="MobiDB-lite"/>
    </source>
</evidence>
<keyword evidence="1" id="KW-0175">Coiled coil</keyword>
<evidence type="ECO:0000313" key="4">
    <source>
        <dbReference type="RefSeq" id="XP_026678139.1"/>
    </source>
</evidence>
<protein>
    <submittedName>
        <fullName evidence="4">Golgin subfamily B member 1-like</fullName>
    </submittedName>
</protein>
<dbReference type="KEGG" id="dci:103507502"/>
<gene>
    <name evidence="4" type="primary">LOC103507502</name>
</gene>
<evidence type="ECO:0000256" key="1">
    <source>
        <dbReference type="SAM" id="Coils"/>
    </source>
</evidence>
<dbReference type="STRING" id="121845.A0A3Q0IPB0"/>
<keyword evidence="3" id="KW-1185">Reference proteome</keyword>
<feature type="region of interest" description="Disordered" evidence="2">
    <location>
        <begin position="440"/>
        <end position="463"/>
    </location>
</feature>
<accession>A0A3Q0IPB0</accession>
<dbReference type="Proteomes" id="UP000079169">
    <property type="component" value="Unplaced"/>
</dbReference>
<feature type="coiled-coil region" evidence="1">
    <location>
        <begin position="2208"/>
        <end position="2235"/>
    </location>
</feature>
<evidence type="ECO:0000313" key="3">
    <source>
        <dbReference type="Proteomes" id="UP000079169"/>
    </source>
</evidence>
<organism evidence="3 4">
    <name type="scientific">Diaphorina citri</name>
    <name type="common">Asian citrus psyllid</name>
    <dbReference type="NCBI Taxonomy" id="121845"/>
    <lineage>
        <taxon>Eukaryota</taxon>
        <taxon>Metazoa</taxon>
        <taxon>Ecdysozoa</taxon>
        <taxon>Arthropoda</taxon>
        <taxon>Hexapoda</taxon>
        <taxon>Insecta</taxon>
        <taxon>Pterygota</taxon>
        <taxon>Neoptera</taxon>
        <taxon>Paraneoptera</taxon>
        <taxon>Hemiptera</taxon>
        <taxon>Sternorrhyncha</taxon>
        <taxon>Psylloidea</taxon>
        <taxon>Psyllidae</taxon>
        <taxon>Diaphorininae</taxon>
        <taxon>Diaphorina</taxon>
    </lineage>
</organism>
<dbReference type="PaxDb" id="121845-A0A3Q0IPB0"/>
<feature type="compositionally biased region" description="Polar residues" evidence="2">
    <location>
        <begin position="440"/>
        <end position="459"/>
    </location>
</feature>
<sequence length="2503" mass="285485">MDSIKNDDDEIILKVNLIRALQPFVEKLKINLENIRTVDINETNNSINNLLEIFKGDLLEVIDRREFKNESELKCIISNIRQVIENIQTTNNNFDNKNLINKIRIMFDEKENESSLSPVSVSENSMHIIEKISKSLNDLDKENSKIQKIIEKQFREEEKLVNIENLLEPSNELIKNINKINHSEVDLLKTLIEPIETVKEAIFEIKNQSDDHQGYIDINDTKNKNIMKNITRSISDLKTVLEIMQSQIESSEDMAGTLEDMTNLEALANHLQELKDRLVIVMKETPLMELNKYPRNDITRNVFETIQKPVENLNNGLMKIENYALEPVVNEWTAREVLKGITKPIEDLLIGISKIKDSFPMSELIKIPTLELVEKLIKPLESVEKGIAALTIKEFPDERFSDEDSYMSEGTTLASISEITNEEASMGYDTVLEPIFQKKSATTADRSKSNSSTGENNIYSPKELQKVLREKTLSPQNSRSDEETCKKGDIVDKLKDQQSSSDNALNGGSLSLTGVTSISYDKPTEINEDMASESEKTLLNSYTQQKEKKNLTSDKLISDVSNLNSEKLNISQQQALTHKADLIDSLIKKENIIKEILQVSETQKPITVELKSHLAEKAEIIKELLKTETKIDTELNKSLSETQNIVPDDLKSAQSLSQEDKEKLVKEVEVIEKICNNQGMKIETLKQAEAQFAQTHEVEKLIEKAKIIDEILHKDNVAFEELQKLHTRTEDISKVALQGILHEQDQSKDSENMLDKENLNQVSIEDLKAHKLNVNQEQALSHKAELIDSLVKEENIIKEILKISEAQKPITIELKSHLAEKAEIIKELLEAETKIDTELNKSFSETQKIALNDLKSAQSLSQDDKEKLVKEVEVIENICNKKEMKIEALKQAETQFAQTHEVENLVQKARIIEGILQKENVAFGDLQKLHMTEDIDKEVLQGKLNEQEQSEDNEKMRYKDSLTEVPIGDLKEHQLNYSQKQVLSHKAELIDSLQNEEKIINELLLVSEAQKPITVELKSHLAEKAEIIKELLETETKIDAELNKSFNETQNIVLGDLKSAQSLSQEDKEKLVKEVEVIEKIYNNQGIKIETLKQAEAQFAQTHEVENLIEKAKIIDDMLHKDNVAFGELQKLHTRTEDISKEALQGILHEQDQSKGSENLDKENLTQVSIDDLKAHKLNVSQEQVLSHKAELIDSLVKEENIIKEILKISEAQKPITIELKSHLAEKAEIIKELLETETKIDAELTKSFKETQDIVLYDLKSAQSLSQEDKEKLVKEVEVIEKICNRKGMKIETLKQAEAQFAQTHEVEKLIEKAKIIDEILHKDNVAFEELQKLHTRTEDISKVALQGILHEQDQSKDSENMLDKENLNQVSIEDLKAHKLNVNQEQALSHKAELIDSLVKEENIIKEILKISEAQKPITIELKSHLAEKAEIIKELLEAETKIDTELNKSFSETQKIALNDLKSAQSLSQDDKEKLVKEVEVIENICNKKEMKIEALKQAETQFAQTHEVENLVQKARIIEGILQKENVAFGDLQKLHMTEDIDKEVLQGKLNEQEQSEDNEKMRYKDSLTEVPIGDLKEHQLNYSQKQVLSHKAELIDSLQNEEKIINELLLVSEAQKPITVELKSHLAEKAEIIKELLETETKIDAELNKSFNETQNIVLGDLKSAQSLSQEDKEKLVKEVEVIEKIYNNQGIKIETLKQAEAQFAQTHEVENLIEKAKIIDDMLHKDNVAFGELQKLHTRTEDISKEALQGILHEQDQSKGSENLDKENLTQVSIDDLKAHKLNVSQEQVLSHKAELIDSLVKEENIIKEILKISEAQKPITIELKSHLAEKAEIIKELLETETKIDAELTKSFKETQDIVLYDLKSAQSLSQEEKEKLVKEVEVIEKICNNQGIKIETLKQAEAQFAQTHEVENLIEKAGIIVSILHKKDVELVDLKIIHAKTEDIGKVALQGTLDEQEPTYKEDLKKVCYAEVPQEELKVLKLNINQKQALSQKVELINALANEENIVRELLQQSETQNPLTTYEEDLKKVCYAEVPQEELKVLKLNINQKQALSQKAELINALVNEENIVRELLQQSETQNPLTVELKSHLAEKADIIKDLLETETIVDKELSKELKPLQALCPDDKEKLLKEVEVIGNLCNQSGMKIETLKQAEAQFAQTHEIENLIGKAKIIDHMLQTEDVELKDLKTLYAKIEDTGKVALQGKLQEQEESLEEKLKLNVRQEQALSHKVDLIHSLAKEENIIREILQISEAQKPITMELKTHLAEKAEIIKDLLKTETTLDKELNKNMEEKQNLNDMKSIQALSQDDKEKLLKEVEVIENVCNKKGIKIEALKQAEAQFAQTHEVENLVAKAEIIESILQKESVEPGDLKPHHLTIENIENLMQQVKVIEVLLNVEVGEGELLHVRALQQLTPTQISELSQKKKEIKNVMKLSAETLSNETEMGKLNSQRNKLAETAELIESLLTLEERNFNQGFLEDDPQYSSEEQKRETN</sequence>
<name>A0A3Q0IPB0_DIACI</name>